<organism evidence="1">
    <name type="scientific">Sipha flava</name>
    <name type="common">yellow sugarcane aphid</name>
    <dbReference type="NCBI Taxonomy" id="143950"/>
    <lineage>
        <taxon>Eukaryota</taxon>
        <taxon>Metazoa</taxon>
        <taxon>Ecdysozoa</taxon>
        <taxon>Arthropoda</taxon>
        <taxon>Hexapoda</taxon>
        <taxon>Insecta</taxon>
        <taxon>Pterygota</taxon>
        <taxon>Neoptera</taxon>
        <taxon>Paraneoptera</taxon>
        <taxon>Hemiptera</taxon>
        <taxon>Sternorrhyncha</taxon>
        <taxon>Aphidomorpha</taxon>
        <taxon>Aphidoidea</taxon>
        <taxon>Aphididae</taxon>
        <taxon>Sipha</taxon>
    </lineage>
</organism>
<reference evidence="1" key="1">
    <citation type="submission" date="2018-04" db="EMBL/GenBank/DDBJ databases">
        <title>Transcriptome assembly of Sipha flava.</title>
        <authorList>
            <person name="Scully E.D."/>
            <person name="Geib S.M."/>
            <person name="Palmer N.A."/>
            <person name="Koch K."/>
            <person name="Bradshaw J."/>
            <person name="Heng-Moss T."/>
            <person name="Sarath G."/>
        </authorList>
    </citation>
    <scope>NUCLEOTIDE SEQUENCE</scope>
</reference>
<name>A0A2S2QRF3_9HEMI</name>
<dbReference type="AlphaFoldDB" id="A0A2S2QRF3"/>
<evidence type="ECO:0000313" key="1">
    <source>
        <dbReference type="EMBL" id="MBY80243.1"/>
    </source>
</evidence>
<sequence>MCYSYRSNSSMLNVGKTDIEIALSLSKWIAQTSNRLKKKCTYIESTKTLTFFTKGFNTVVNLLTKKKRTKLEITDRGDLRLNLTNLKPNIENLLSKHQAYPSH</sequence>
<protein>
    <submittedName>
        <fullName evidence="1">Uncharacterized protein</fullName>
    </submittedName>
</protein>
<proteinExistence type="predicted"/>
<accession>A0A2S2QRF3</accession>
<gene>
    <name evidence="1" type="ORF">g.90499</name>
</gene>
<dbReference type="EMBL" id="GGMS01011040">
    <property type="protein sequence ID" value="MBY80243.1"/>
    <property type="molecule type" value="Transcribed_RNA"/>
</dbReference>